<evidence type="ECO:0000313" key="1">
    <source>
        <dbReference type="EMBL" id="WZN43600.1"/>
    </source>
</evidence>
<proteinExistence type="predicted"/>
<dbReference type="InterPro" id="IPR037079">
    <property type="entry name" value="AF2212/PG0164-like_sf"/>
</dbReference>
<name>A0ABZ2YVK4_9BACT</name>
<gene>
    <name evidence="1" type="ORF">WJU16_11235</name>
</gene>
<reference evidence="2" key="1">
    <citation type="submission" date="2024-03" db="EMBL/GenBank/DDBJ databases">
        <title>Chitinophaga horti sp. nov., isolated from garden soil.</title>
        <authorList>
            <person name="Lee D.S."/>
            <person name="Han D.M."/>
            <person name="Baek J.H."/>
            <person name="Choi D.G."/>
            <person name="Jeon J.H."/>
            <person name="Jeon C.O."/>
        </authorList>
    </citation>
    <scope>NUCLEOTIDE SEQUENCE [LARGE SCALE GENOMIC DNA]</scope>
    <source>
        <strain evidence="2">GPA1</strain>
    </source>
</reference>
<dbReference type="RefSeq" id="WP_341838405.1">
    <property type="nucleotide sequence ID" value="NZ_CP149822.1"/>
</dbReference>
<dbReference type="Gene3D" id="2.40.30.100">
    <property type="entry name" value="AF2212/PG0164-like"/>
    <property type="match status" value="1"/>
</dbReference>
<accession>A0ABZ2YVK4</accession>
<keyword evidence="2" id="KW-1185">Reference proteome</keyword>
<organism evidence="1 2">
    <name type="scientific">Chitinophaga pollutisoli</name>
    <dbReference type="NCBI Taxonomy" id="3133966"/>
    <lineage>
        <taxon>Bacteria</taxon>
        <taxon>Pseudomonadati</taxon>
        <taxon>Bacteroidota</taxon>
        <taxon>Chitinophagia</taxon>
        <taxon>Chitinophagales</taxon>
        <taxon>Chitinophagaceae</taxon>
        <taxon>Chitinophaga</taxon>
    </lineage>
</organism>
<dbReference type="InterPro" id="IPR015018">
    <property type="entry name" value="DUF1905"/>
</dbReference>
<dbReference type="EMBL" id="CP149822">
    <property type="protein sequence ID" value="WZN43600.1"/>
    <property type="molecule type" value="Genomic_DNA"/>
</dbReference>
<sequence>MTRFTAVLKKFADAGDKTGWTYLEIPAEIAAKIKPGMKQSFRVKGHLDKHPIQQTALLPHGDGVFILPVNAGMRKGIGKKQGASVQVELEEDMQAFAMNADFIDCLADLPAAQAFFESLAPSHRRYFSKWIDDAKTEETRARRIAASLNALERRMGYGEMIRSLKAERGS</sequence>
<dbReference type="Pfam" id="PF08922">
    <property type="entry name" value="DUF1905"/>
    <property type="match status" value="1"/>
</dbReference>
<dbReference type="SUPFAM" id="SSF141694">
    <property type="entry name" value="AF2212/PG0164-like"/>
    <property type="match status" value="1"/>
</dbReference>
<protein>
    <submittedName>
        <fullName evidence="1">YdeI/OmpD-associated family protein</fullName>
    </submittedName>
</protein>
<evidence type="ECO:0000313" key="2">
    <source>
        <dbReference type="Proteomes" id="UP001485459"/>
    </source>
</evidence>
<dbReference type="Pfam" id="PF13376">
    <property type="entry name" value="OmdA"/>
    <property type="match status" value="1"/>
</dbReference>
<dbReference type="Proteomes" id="UP001485459">
    <property type="component" value="Chromosome"/>
</dbReference>